<sequence>MDELSRKYIGVEVEIELDRREYAGRSHEKRFRVVGVIVTDADDYHLYITTLSREEFRPANLATIYRCRWGGVAVLGAQNAVQAG</sequence>
<dbReference type="PATRIC" id="fig|1227491.4.peg.3595"/>
<dbReference type="EMBL" id="AOIP01000040">
    <property type="protein sequence ID" value="ELZ02164.1"/>
    <property type="molecule type" value="Genomic_DNA"/>
</dbReference>
<organism evidence="1 2">
    <name type="scientific">Natrialba aegyptia DSM 13077</name>
    <dbReference type="NCBI Taxonomy" id="1227491"/>
    <lineage>
        <taxon>Archaea</taxon>
        <taxon>Methanobacteriati</taxon>
        <taxon>Methanobacteriota</taxon>
        <taxon>Stenosarchaea group</taxon>
        <taxon>Halobacteria</taxon>
        <taxon>Halobacteriales</taxon>
        <taxon>Natrialbaceae</taxon>
        <taxon>Natrialba</taxon>
    </lineage>
</organism>
<evidence type="ECO:0000313" key="1">
    <source>
        <dbReference type="EMBL" id="ELZ02164.1"/>
    </source>
</evidence>
<gene>
    <name evidence="1" type="ORF">C480_17567</name>
</gene>
<protein>
    <submittedName>
        <fullName evidence="1">Putative ISH8 transposase</fullName>
    </submittedName>
</protein>
<dbReference type="Proteomes" id="UP000011591">
    <property type="component" value="Unassembled WGS sequence"/>
</dbReference>
<accession>M0AXM3</accession>
<dbReference type="AlphaFoldDB" id="M0AXM3"/>
<proteinExistence type="predicted"/>
<name>M0AXM3_9EURY</name>
<keyword evidence="2" id="KW-1185">Reference proteome</keyword>
<reference evidence="1 2" key="1">
    <citation type="journal article" date="2014" name="PLoS Genet.">
        <title>Phylogenetically driven sequencing of extremely halophilic archaea reveals strategies for static and dynamic osmo-response.</title>
        <authorList>
            <person name="Becker E.A."/>
            <person name="Seitzer P.M."/>
            <person name="Tritt A."/>
            <person name="Larsen D."/>
            <person name="Krusor M."/>
            <person name="Yao A.I."/>
            <person name="Wu D."/>
            <person name="Madern D."/>
            <person name="Eisen J.A."/>
            <person name="Darling A.E."/>
            <person name="Facciotti M.T."/>
        </authorList>
    </citation>
    <scope>NUCLEOTIDE SEQUENCE [LARGE SCALE GENOMIC DNA]</scope>
    <source>
        <strain evidence="1 2">DSM 13077</strain>
    </source>
</reference>
<dbReference type="PANTHER" id="PTHR33258:SF1">
    <property type="entry name" value="TRANSPOSASE INSL FOR INSERTION SEQUENCE ELEMENT IS186A-RELATED"/>
    <property type="match status" value="1"/>
</dbReference>
<evidence type="ECO:0000313" key="2">
    <source>
        <dbReference type="Proteomes" id="UP000011591"/>
    </source>
</evidence>
<comment type="caution">
    <text evidence="1">The sequence shown here is derived from an EMBL/GenBank/DDBJ whole genome shotgun (WGS) entry which is preliminary data.</text>
</comment>
<dbReference type="PANTHER" id="PTHR33258">
    <property type="entry name" value="TRANSPOSASE INSL FOR INSERTION SEQUENCE ELEMENT IS186A-RELATED"/>
    <property type="match status" value="1"/>
</dbReference>